<dbReference type="PaxDb" id="198214-SF1777"/>
<dbReference type="HOGENOM" id="CLU_038153_0_0_6"/>
<dbReference type="Proteomes" id="UP000001006">
    <property type="component" value="Chromosome"/>
</dbReference>
<dbReference type="PATRIC" id="fig|198214.7.peg.2106"/>
<feature type="domain" description="Transposase IS801/IS1294" evidence="1">
    <location>
        <begin position="195"/>
        <end position="373"/>
    </location>
</feature>
<dbReference type="KEGG" id="sfl:SF1777"/>
<sequence>MQREKTPEWREKQKSSRGIRRGQRYRLVFQFPIRVLPGVWHGSLAGRSRPALLMLPRFADIFQQGNRWLNWLEKQPEGAVRPVVIESVTKIMACGTTLMGYTQWCCSSPDCCHTKKVCFRCKSRSCPHCGVKAGAQWIQYLLSLVPYCPWQHIVFTLPCQYWSLVFHNRWLLAEMSRIAADVILEICHQADVEPGIFTVIHTWGRDQQWHPHIHLSTTAGGVTSGHTWKNLHFYARKVMSMWRYRITRLLSRKYPDLVMPDALAAEGSSKREWNRFLDTHYRRGWNVNVSRVMDNATHVAVYFGSYLKKPPVPMSRLEHYAGQDEIGLRYNSHRTKREEYLLMSGDEFMERFSWHVADKGFRMVRYYGFLSPAKRRLLEEVVYIITETVRKTAMQITWRGMYQRLLKVDPLKCVLCGSQMRFTGLKRGYRLAEQVLMHEPLARMRWCG</sequence>
<dbReference type="InterPro" id="IPR026889">
    <property type="entry name" value="Zn_Tnp"/>
</dbReference>
<dbReference type="GO" id="GO:0003677">
    <property type="term" value="F:DNA binding"/>
    <property type="evidence" value="ECO:0007669"/>
    <property type="project" value="InterPro"/>
</dbReference>
<dbReference type="PANTHER" id="PTHR37023:SF1">
    <property type="entry name" value="ISSOD25 TRANSPOSASE TNPA_ISSOD25"/>
    <property type="match status" value="1"/>
</dbReference>
<evidence type="ECO:0000313" key="3">
    <source>
        <dbReference type="EMBL" id="AAN43347.1"/>
    </source>
</evidence>
<reference evidence="3 4" key="1">
    <citation type="journal article" date="2002" name="Nucleic Acids Res.">
        <title>Genome sequence of Shigella flexneri 2a: insights into pathogenicity through comparison with genomes of Escherichia coli K12 and O157.</title>
        <authorList>
            <person name="Jin Q."/>
            <person name="Yuan Z."/>
            <person name="Xu J."/>
            <person name="Wang Y."/>
            <person name="Shen Y."/>
            <person name="Lu W."/>
            <person name="Wang J."/>
            <person name="Liu H."/>
            <person name="Yang J."/>
            <person name="Yang F."/>
            <person name="Zhang X."/>
            <person name="Zhang J."/>
            <person name="Yang G."/>
            <person name="Wu H."/>
            <person name="Qu D."/>
            <person name="Dong J."/>
            <person name="Sun L."/>
            <person name="Xue Y."/>
            <person name="Zhao A."/>
            <person name="Gao Y."/>
            <person name="Zhu J."/>
            <person name="Kan B."/>
            <person name="Ding K."/>
            <person name="Chen S."/>
            <person name="Cheng H."/>
            <person name="Yao Z."/>
            <person name="He B."/>
            <person name="Chen R."/>
            <person name="Ma D."/>
            <person name="Qiang B."/>
            <person name="Wen Y."/>
            <person name="Hou Y."/>
            <person name="Yu J."/>
        </authorList>
    </citation>
    <scope>NUCLEOTIDE SEQUENCE [LARGE SCALE GENOMIC DNA]</scope>
    <source>
        <strain evidence="4">301 / Serotype 2a</strain>
    </source>
</reference>
<dbReference type="Pfam" id="PF14319">
    <property type="entry name" value="Zn_Tnp_IS91"/>
    <property type="match status" value="1"/>
</dbReference>
<evidence type="ECO:0000313" key="4">
    <source>
        <dbReference type="Proteomes" id="UP000001006"/>
    </source>
</evidence>
<evidence type="ECO:0000259" key="2">
    <source>
        <dbReference type="Pfam" id="PF14319"/>
    </source>
</evidence>
<dbReference type="AlphaFoldDB" id="A0A0H2V160"/>
<dbReference type="NCBIfam" id="NF033538">
    <property type="entry name" value="transpos_IS91"/>
    <property type="match status" value="1"/>
</dbReference>
<evidence type="ECO:0000259" key="1">
    <source>
        <dbReference type="Pfam" id="PF04986"/>
    </source>
</evidence>
<dbReference type="Pfam" id="PF04986">
    <property type="entry name" value="Y2_Tnp"/>
    <property type="match status" value="1"/>
</dbReference>
<accession>A0A0H2V160</accession>
<feature type="domain" description="Transposase zinc-binding" evidence="2">
    <location>
        <begin position="71"/>
        <end position="157"/>
    </location>
</feature>
<dbReference type="GO" id="GO:0006313">
    <property type="term" value="P:DNA transposition"/>
    <property type="evidence" value="ECO:0007669"/>
    <property type="project" value="InterPro"/>
</dbReference>
<proteinExistence type="predicted"/>
<protein>
    <submittedName>
        <fullName evidence="3">IS91 ORF</fullName>
    </submittedName>
</protein>
<dbReference type="OMA" id="NLMHHPH"/>
<dbReference type="PANTHER" id="PTHR37023">
    <property type="entry name" value="TRANSPOSASE"/>
    <property type="match status" value="1"/>
</dbReference>
<keyword evidence="4" id="KW-1185">Reference proteome</keyword>
<dbReference type="EMBL" id="AE005674">
    <property type="protein sequence ID" value="AAN43347.1"/>
    <property type="molecule type" value="Genomic_DNA"/>
</dbReference>
<dbReference type="RefSeq" id="NP_707640.1">
    <property type="nucleotide sequence ID" value="NC_004337.2"/>
</dbReference>
<dbReference type="GeneID" id="1024917"/>
<organism evidence="3 4">
    <name type="scientific">Shigella flexneri</name>
    <dbReference type="NCBI Taxonomy" id="623"/>
    <lineage>
        <taxon>Bacteria</taxon>
        <taxon>Pseudomonadati</taxon>
        <taxon>Pseudomonadota</taxon>
        <taxon>Gammaproteobacteria</taxon>
        <taxon>Enterobacterales</taxon>
        <taxon>Enterobacteriaceae</taxon>
        <taxon>Shigella</taxon>
    </lineage>
</organism>
<gene>
    <name evidence="3" type="ordered locus">SF1777</name>
</gene>
<name>A0A0H2V160_SHIFL</name>
<dbReference type="InterPro" id="IPR054832">
    <property type="entry name" value="transpos_IS91"/>
</dbReference>
<dbReference type="InterPro" id="IPR007069">
    <property type="entry name" value="Transposase_32"/>
</dbReference>
<dbReference type="GO" id="GO:0004803">
    <property type="term" value="F:transposase activity"/>
    <property type="evidence" value="ECO:0007669"/>
    <property type="project" value="InterPro"/>
</dbReference>